<evidence type="ECO:0000256" key="9">
    <source>
        <dbReference type="ARBA" id="ARBA00023284"/>
    </source>
</evidence>
<evidence type="ECO:0000256" key="1">
    <source>
        <dbReference type="ARBA" id="ARBA00007532"/>
    </source>
</evidence>
<feature type="binding site" evidence="13">
    <location>
        <position position="91"/>
    </location>
    <ligand>
        <name>FAD</name>
        <dbReference type="ChEBI" id="CHEBI:57692"/>
    </ligand>
</feature>
<dbReference type="PRINTS" id="PR00368">
    <property type="entry name" value="FADPNR"/>
</dbReference>
<comment type="function">
    <text evidence="11 16">Catalyzes the reduction of glutathione disulfide (GSSG) to reduced glutathione (GSH). Constitutes the major mechanism to maintain a high GSH:GSSG ratio in the cytosol.</text>
</comment>
<dbReference type="PIRSF" id="PIRSF000350">
    <property type="entry name" value="Mercury_reductase_MerA"/>
    <property type="match status" value="1"/>
</dbReference>
<dbReference type="EMBL" id="UNSH01000086">
    <property type="protein sequence ID" value="SZF05773.1"/>
    <property type="molecule type" value="Genomic_DNA"/>
</dbReference>
<dbReference type="InterPro" id="IPR036188">
    <property type="entry name" value="FAD/NAD-bd_sf"/>
</dbReference>
<evidence type="ECO:0000259" key="17">
    <source>
        <dbReference type="Pfam" id="PF02852"/>
    </source>
</evidence>
<dbReference type="SUPFAM" id="SSF55424">
    <property type="entry name" value="FAD/NAD-linked reductases, dimerisation (C-terminal) domain"/>
    <property type="match status" value="1"/>
</dbReference>
<evidence type="ECO:0000256" key="11">
    <source>
        <dbReference type="ARBA" id="ARBA00056905"/>
    </source>
</evidence>
<evidence type="ECO:0000256" key="7">
    <source>
        <dbReference type="ARBA" id="ARBA00023002"/>
    </source>
</evidence>
<evidence type="ECO:0000256" key="6">
    <source>
        <dbReference type="ARBA" id="ARBA00022827"/>
    </source>
</evidence>
<comment type="subcellular location">
    <subcellularLocation>
        <location evidence="16">Cytoplasm</location>
    </subcellularLocation>
</comment>
<sequence length="507" mass="55956">MLRNTVTRAAVATHYQIASRRLHSLTRNLSTMSSETETPIVKKCEYLVIGGGSGGLASARRASSLYGVKTILVEKKRLGGTCVNVGCVPKKVTSNAAFIAETLHEAKAYGFSINTTKPFDWGYFKQKRDAYIKRLNGIYERNLEKDSIEYIHGAARFKDDQNRVEVCMDDGSKQVIEAQKVLIAVGGRPWIPTHIDGAEYGITSDEFFEIEKQPKKVAIVGGGYIGVEFAGIFNALGTETHVFIRYERLLRSFDPLIQQTITDEYKRVGVNIHPQCTIRAIKKNQETGKLTIYSEGKSGESSKLEDVDHLIWAVGRTPDTSDLGHEKPGIKLNDRRQIVVDEFENTSVANCFALGDAVGKVELTPVAIAAGRKLSDRLFGPEHLRASKLNYELVPSVVFSHPEIGSIGLTETQAIEKFGSESLKIYQTSFTAMYYAMMEPEDKPPTKYKLICHGPEEKVIGLHILGLGSAEILQGFGVAMKMGATKADFDNCVAIHPTSAEEIVTLR</sequence>
<dbReference type="GO" id="GO:0045454">
    <property type="term" value="P:cell redox homeostasis"/>
    <property type="evidence" value="ECO:0007669"/>
    <property type="project" value="EnsemblFungi"/>
</dbReference>
<comment type="catalytic activity">
    <reaction evidence="10 16">
        <text>2 glutathione + NADP(+) = glutathione disulfide + NADPH + H(+)</text>
        <dbReference type="Rhea" id="RHEA:11740"/>
        <dbReference type="ChEBI" id="CHEBI:15378"/>
        <dbReference type="ChEBI" id="CHEBI:57783"/>
        <dbReference type="ChEBI" id="CHEBI:57925"/>
        <dbReference type="ChEBI" id="CHEBI:58297"/>
        <dbReference type="ChEBI" id="CHEBI:58349"/>
        <dbReference type="EC" id="1.8.1.7"/>
    </reaction>
</comment>
<dbReference type="InterPro" id="IPR046952">
    <property type="entry name" value="GSHR/TRXR-like"/>
</dbReference>
<evidence type="ECO:0000313" key="20">
    <source>
        <dbReference type="Proteomes" id="UP000275772"/>
    </source>
</evidence>
<organism evidence="19 20">
    <name type="scientific">Blumeria hordei</name>
    <name type="common">Barley powdery mildew</name>
    <name type="synonym">Blumeria graminis f. sp. hordei</name>
    <dbReference type="NCBI Taxonomy" id="2867405"/>
    <lineage>
        <taxon>Eukaryota</taxon>
        <taxon>Fungi</taxon>
        <taxon>Dikarya</taxon>
        <taxon>Ascomycota</taxon>
        <taxon>Pezizomycotina</taxon>
        <taxon>Leotiomycetes</taxon>
        <taxon>Erysiphales</taxon>
        <taxon>Erysiphaceae</taxon>
        <taxon>Blumeria</taxon>
    </lineage>
</organism>
<dbReference type="InterPro" id="IPR023753">
    <property type="entry name" value="FAD/NAD-binding_dom"/>
</dbReference>
<evidence type="ECO:0000256" key="16">
    <source>
        <dbReference type="RuleBase" id="RU365016"/>
    </source>
</evidence>
<feature type="binding site" evidence="13">
    <location>
        <begin position="221"/>
        <end position="228"/>
    </location>
    <ligand>
        <name>NAD(+)</name>
        <dbReference type="ChEBI" id="CHEBI:57540"/>
    </ligand>
</feature>
<dbReference type="GO" id="GO:0005829">
    <property type="term" value="C:cytosol"/>
    <property type="evidence" value="ECO:0007669"/>
    <property type="project" value="EnsemblFungi"/>
</dbReference>
<protein>
    <recommendedName>
        <fullName evidence="4 16">Glutathione reductase</fullName>
        <ecNumber evidence="3 16">1.8.1.7</ecNumber>
    </recommendedName>
</protein>
<dbReference type="PANTHER" id="PTHR42737">
    <property type="entry name" value="GLUTATHIONE REDUCTASE"/>
    <property type="match status" value="1"/>
</dbReference>
<evidence type="ECO:0000256" key="14">
    <source>
        <dbReference type="PIRSR" id="PIRSR000350-4"/>
    </source>
</evidence>
<keyword evidence="13" id="KW-0547">Nucleotide-binding</keyword>
<dbReference type="Pfam" id="PF07992">
    <property type="entry name" value="Pyr_redox_2"/>
    <property type="match status" value="1"/>
</dbReference>
<accession>A0A383UZI8</accession>
<keyword evidence="7 15" id="KW-0560">Oxidoreductase</keyword>
<comment type="subunit">
    <text evidence="2">Homodimer.</text>
</comment>
<feature type="binding site" evidence="13">
    <location>
        <position position="315"/>
    </location>
    <ligand>
        <name>NAD(+)</name>
        <dbReference type="ChEBI" id="CHEBI:57540"/>
    </ligand>
</feature>
<evidence type="ECO:0000256" key="2">
    <source>
        <dbReference type="ARBA" id="ARBA00011738"/>
    </source>
</evidence>
<dbReference type="NCBIfam" id="TIGR01421">
    <property type="entry name" value="gluta_reduc_1"/>
    <property type="match status" value="1"/>
</dbReference>
<keyword evidence="13" id="KW-0520">NAD</keyword>
<feature type="domain" description="FAD/NAD(P)-binding" evidence="18">
    <location>
        <begin position="46"/>
        <end position="371"/>
    </location>
</feature>
<dbReference type="Gene3D" id="3.50.50.60">
    <property type="entry name" value="FAD/NAD(P)-binding domain"/>
    <property type="match status" value="2"/>
</dbReference>
<dbReference type="Gene3D" id="3.30.390.30">
    <property type="match status" value="1"/>
</dbReference>
<comment type="similarity">
    <text evidence="1 15">Belongs to the class-I pyridine nucleotide-disulfide oxidoreductase family.</text>
</comment>
<dbReference type="Pfam" id="PF02852">
    <property type="entry name" value="Pyr_redox_dim"/>
    <property type="match status" value="1"/>
</dbReference>
<dbReference type="GO" id="GO:0006749">
    <property type="term" value="P:glutathione metabolic process"/>
    <property type="evidence" value="ECO:0007669"/>
    <property type="project" value="EnsemblFungi"/>
</dbReference>
<dbReference type="PROSITE" id="PS00076">
    <property type="entry name" value="PYRIDINE_REDOX_1"/>
    <property type="match status" value="1"/>
</dbReference>
<dbReference type="FunFam" id="3.30.390.30:FF:000003">
    <property type="entry name" value="Glutathione reductase"/>
    <property type="match status" value="1"/>
</dbReference>
<keyword evidence="5 15" id="KW-0285">Flavoprotein</keyword>
<reference evidence="19 20" key="1">
    <citation type="submission" date="2017-11" db="EMBL/GenBank/DDBJ databases">
        <authorList>
            <person name="Kracher B."/>
        </authorList>
    </citation>
    <scope>NUCLEOTIDE SEQUENCE [LARGE SCALE GENOMIC DNA]</scope>
    <source>
        <strain evidence="19 20">RACE1</strain>
    </source>
</reference>
<dbReference type="Proteomes" id="UP000275772">
    <property type="component" value="Unassembled WGS sequence"/>
</dbReference>
<feature type="binding site" evidence="13">
    <location>
        <position position="356"/>
    </location>
    <ligand>
        <name>FAD</name>
        <dbReference type="ChEBI" id="CHEBI:57692"/>
    </ligand>
</feature>
<dbReference type="PANTHER" id="PTHR42737:SF2">
    <property type="entry name" value="GLUTATHIONE REDUCTASE"/>
    <property type="match status" value="1"/>
</dbReference>
<dbReference type="GO" id="GO:0005739">
    <property type="term" value="C:mitochondrion"/>
    <property type="evidence" value="ECO:0007669"/>
    <property type="project" value="EnsemblFungi"/>
</dbReference>
<dbReference type="AlphaFoldDB" id="A0A383UZI8"/>
<dbReference type="InterPro" id="IPR004099">
    <property type="entry name" value="Pyr_nucl-diS_OxRdtase_dimer"/>
</dbReference>
<feature type="active site" description="Proton acceptor" evidence="12">
    <location>
        <position position="496"/>
    </location>
</feature>
<evidence type="ECO:0000256" key="13">
    <source>
        <dbReference type="PIRSR" id="PIRSR000350-3"/>
    </source>
</evidence>
<evidence type="ECO:0000256" key="3">
    <source>
        <dbReference type="ARBA" id="ARBA00012607"/>
    </source>
</evidence>
<dbReference type="InterPro" id="IPR006322">
    <property type="entry name" value="Glutathione_Rdtase_euk/bac"/>
</dbReference>
<dbReference type="PRINTS" id="PR00411">
    <property type="entry name" value="PNDRDTASEI"/>
</dbReference>
<evidence type="ECO:0000313" key="19">
    <source>
        <dbReference type="EMBL" id="SZF05773.1"/>
    </source>
</evidence>
<evidence type="ECO:0000256" key="12">
    <source>
        <dbReference type="PIRSR" id="PIRSR000350-2"/>
    </source>
</evidence>
<comment type="cofactor">
    <cofactor evidence="13">
        <name>FAD</name>
        <dbReference type="ChEBI" id="CHEBI:57692"/>
    </cofactor>
    <text evidence="13">Binds 1 FAD per subunit.</text>
</comment>
<proteinExistence type="inferred from homology"/>
<evidence type="ECO:0000256" key="4">
    <source>
        <dbReference type="ARBA" id="ARBA00017111"/>
    </source>
</evidence>
<dbReference type="SUPFAM" id="SSF51905">
    <property type="entry name" value="FAD/NAD(P)-binding domain"/>
    <property type="match status" value="1"/>
</dbReference>
<dbReference type="GO" id="GO:0004362">
    <property type="term" value="F:glutathione-disulfide reductase (NADPH) activity"/>
    <property type="evidence" value="ECO:0007669"/>
    <property type="project" value="UniProtKB-EC"/>
</dbReference>
<feature type="disulfide bond" description="Redox-active" evidence="14">
    <location>
        <begin position="82"/>
        <end position="87"/>
    </location>
</feature>
<dbReference type="GO" id="GO:0050660">
    <property type="term" value="F:flavin adenine dinucleotide binding"/>
    <property type="evidence" value="ECO:0007669"/>
    <property type="project" value="InterPro"/>
</dbReference>
<keyword evidence="9 15" id="KW-0676">Redox-active center</keyword>
<keyword evidence="16" id="KW-0521">NADP</keyword>
<dbReference type="InterPro" id="IPR012999">
    <property type="entry name" value="Pyr_OxRdtase_I_AS"/>
</dbReference>
<evidence type="ECO:0000256" key="10">
    <source>
        <dbReference type="ARBA" id="ARBA00049142"/>
    </source>
</evidence>
<evidence type="ECO:0000256" key="5">
    <source>
        <dbReference type="ARBA" id="ARBA00022630"/>
    </source>
</evidence>
<dbReference type="VEuPathDB" id="FungiDB:BLGHR1_16576"/>
<dbReference type="GO" id="GO:0034599">
    <property type="term" value="P:cellular response to oxidative stress"/>
    <property type="evidence" value="ECO:0007669"/>
    <property type="project" value="TreeGrafter"/>
</dbReference>
<dbReference type="NCBIfam" id="NF004776">
    <property type="entry name" value="PRK06116.1"/>
    <property type="match status" value="1"/>
</dbReference>
<dbReference type="InterPro" id="IPR016156">
    <property type="entry name" value="FAD/NAD-linked_Rdtase_dimer_sf"/>
</dbReference>
<dbReference type="EC" id="1.8.1.7" evidence="3 16"/>
<evidence type="ECO:0000256" key="8">
    <source>
        <dbReference type="ARBA" id="ARBA00023157"/>
    </source>
</evidence>
<keyword evidence="16" id="KW-0963">Cytoplasm</keyword>
<dbReference type="FunFam" id="3.50.50.60:FF:000235">
    <property type="entry name" value="Glutathione reductase"/>
    <property type="match status" value="1"/>
</dbReference>
<evidence type="ECO:0000259" key="18">
    <source>
        <dbReference type="Pfam" id="PF07992"/>
    </source>
</evidence>
<feature type="domain" description="Pyridine nucleotide-disulphide oxidoreductase dimerisation" evidence="17">
    <location>
        <begin position="394"/>
        <end position="506"/>
    </location>
</feature>
<keyword evidence="8" id="KW-1015">Disulfide bond</keyword>
<evidence type="ECO:0000256" key="15">
    <source>
        <dbReference type="RuleBase" id="RU003691"/>
    </source>
</evidence>
<dbReference type="GO" id="GO:0050661">
    <property type="term" value="F:NADP binding"/>
    <property type="evidence" value="ECO:0007669"/>
    <property type="project" value="InterPro"/>
</dbReference>
<name>A0A383UZI8_BLUHO</name>
<dbReference type="InterPro" id="IPR001100">
    <property type="entry name" value="Pyr_nuc-diS_OxRdtase"/>
</dbReference>
<gene>
    <name evidence="19" type="ORF">BLGHR1_16576</name>
</gene>
<keyword evidence="6 13" id="KW-0274">FAD</keyword>